<sequence>MRERNTGKIMGRIACTGLAAVLLAGGQAIAAASAVGSGTLQAEVHPPLAAQAQTQAGLVMEELRLQVGSAKATLNGEEWTIAKPYVKQGATMVPLRVFTKAFGAELSWSAGDVVTLKNDNTALRLRVGQPQVRVNGKAMTLPVAPEMVDGTLMAPLKPLAEAFGATCTVASDQSIALKRTGTLADAVIDVSAQAGRIGDHVRRWSMVMPEGWSYRFLTPEENAVVLESPSGQAWAEIDINSWQSNKLAHLADQFAGEATGKQMLEHMKTEMFDKDAIKSSHIGTMDGKAYAQAIVKDEGLKLTRVFSAGGNRYTVKMYDAAALSPRQLLQYEPLLNTFRPNDDPANRAGVKDIS</sequence>
<dbReference type="SUPFAM" id="SSF55383">
    <property type="entry name" value="Copper amine oxidase, domain N"/>
    <property type="match status" value="2"/>
</dbReference>
<dbReference type="InterPro" id="IPR036582">
    <property type="entry name" value="Mao_N_sf"/>
</dbReference>
<feature type="signal peptide" evidence="1">
    <location>
        <begin position="1"/>
        <end position="30"/>
    </location>
</feature>
<dbReference type="Pfam" id="PF07833">
    <property type="entry name" value="Cu_amine_oxidN1"/>
    <property type="match status" value="1"/>
</dbReference>
<dbReference type="EMBL" id="BALG01000027">
    <property type="protein sequence ID" value="GAC41367.1"/>
    <property type="molecule type" value="Genomic_DNA"/>
</dbReference>
<dbReference type="Proteomes" id="UP000029453">
    <property type="component" value="Unassembled WGS sequence"/>
</dbReference>
<name>M9L895_PAEPP</name>
<feature type="non-terminal residue" evidence="3">
    <location>
        <position position="354"/>
    </location>
</feature>
<proteinExistence type="predicted"/>
<comment type="caution">
    <text evidence="3">The sequence shown here is derived from an EMBL/GenBank/DDBJ whole genome shotgun (WGS) entry which is preliminary data.</text>
</comment>
<evidence type="ECO:0000313" key="4">
    <source>
        <dbReference type="Proteomes" id="UP000029453"/>
    </source>
</evidence>
<feature type="chain" id="PRO_5004099958" evidence="1">
    <location>
        <begin position="31"/>
        <end position="354"/>
    </location>
</feature>
<evidence type="ECO:0000259" key="2">
    <source>
        <dbReference type="Pfam" id="PF07833"/>
    </source>
</evidence>
<dbReference type="OrthoDB" id="1736367at2"/>
<keyword evidence="4" id="KW-1185">Reference proteome</keyword>
<feature type="domain" description="Copper amine oxidase-like N-terminal" evidence="2">
    <location>
        <begin position="74"/>
        <end position="170"/>
    </location>
</feature>
<evidence type="ECO:0000256" key="1">
    <source>
        <dbReference type="SAM" id="SignalP"/>
    </source>
</evidence>
<dbReference type="AlphaFoldDB" id="M9L895"/>
<gene>
    <name evidence="3" type="ORF">PPOP_0717</name>
</gene>
<accession>M9L895</accession>
<reference evidence="3 4" key="1">
    <citation type="submission" date="2012-10" db="EMBL/GenBank/DDBJ databases">
        <title>Draft Genome Sequence of Paenibacillus popilliae ATCC 14706T.</title>
        <authorList>
            <person name="Iiyama K."/>
            <person name="Mori K."/>
            <person name="Mon H."/>
            <person name="Chieda Y."/>
            <person name="Lee J.M."/>
            <person name="Kusakabe T."/>
            <person name="Tashiro K."/>
            <person name="Asano S."/>
            <person name="Yasunaga-Aoki C."/>
            <person name="Shimizu S."/>
        </authorList>
    </citation>
    <scope>NUCLEOTIDE SEQUENCE [LARGE SCALE GENOMIC DNA]</scope>
    <source>
        <strain evidence="3 4">ATCC 14706</strain>
    </source>
</reference>
<evidence type="ECO:0000313" key="3">
    <source>
        <dbReference type="EMBL" id="GAC41367.1"/>
    </source>
</evidence>
<organism evidence="3 4">
    <name type="scientific">Paenibacillus popilliae ATCC 14706</name>
    <dbReference type="NCBI Taxonomy" id="1212764"/>
    <lineage>
        <taxon>Bacteria</taxon>
        <taxon>Bacillati</taxon>
        <taxon>Bacillota</taxon>
        <taxon>Bacilli</taxon>
        <taxon>Bacillales</taxon>
        <taxon>Paenibacillaceae</taxon>
        <taxon>Paenibacillus</taxon>
    </lineage>
</organism>
<dbReference type="RefSeq" id="WP_006284675.1">
    <property type="nucleotide sequence ID" value="NZ_BALG01000027.1"/>
</dbReference>
<dbReference type="Gene3D" id="3.30.457.10">
    <property type="entry name" value="Copper amine oxidase-like, N-terminal domain"/>
    <property type="match status" value="1"/>
</dbReference>
<protein>
    <submittedName>
        <fullName evidence="3">Cu2+-containing amine oxidase</fullName>
    </submittedName>
</protein>
<dbReference type="InterPro" id="IPR012854">
    <property type="entry name" value="Cu_amine_oxidase-like_N"/>
</dbReference>
<keyword evidence="1" id="KW-0732">Signal</keyword>